<accession>A0A9N9NDZ6</accession>
<comment type="caution">
    <text evidence="2">The sequence shown here is derived from an EMBL/GenBank/DDBJ whole genome shotgun (WGS) entry which is preliminary data.</text>
</comment>
<reference evidence="2" key="1">
    <citation type="submission" date="2021-06" db="EMBL/GenBank/DDBJ databases">
        <authorList>
            <person name="Kallberg Y."/>
            <person name="Tangrot J."/>
            <person name="Rosling A."/>
        </authorList>
    </citation>
    <scope>NUCLEOTIDE SEQUENCE</scope>
    <source>
        <strain evidence="2">FL966</strain>
    </source>
</reference>
<dbReference type="Proteomes" id="UP000789759">
    <property type="component" value="Unassembled WGS sequence"/>
</dbReference>
<feature type="non-terminal residue" evidence="2">
    <location>
        <position position="140"/>
    </location>
</feature>
<keyword evidence="1" id="KW-0175">Coiled coil</keyword>
<feature type="coiled-coil region" evidence="1">
    <location>
        <begin position="106"/>
        <end position="140"/>
    </location>
</feature>
<evidence type="ECO:0000313" key="3">
    <source>
        <dbReference type="Proteomes" id="UP000789759"/>
    </source>
</evidence>
<dbReference type="EMBL" id="CAJVQA010013478">
    <property type="protein sequence ID" value="CAG8724561.1"/>
    <property type="molecule type" value="Genomic_DNA"/>
</dbReference>
<protein>
    <submittedName>
        <fullName evidence="2">1503_t:CDS:1</fullName>
    </submittedName>
</protein>
<evidence type="ECO:0000313" key="2">
    <source>
        <dbReference type="EMBL" id="CAG8724561.1"/>
    </source>
</evidence>
<evidence type="ECO:0000256" key="1">
    <source>
        <dbReference type="SAM" id="Coils"/>
    </source>
</evidence>
<dbReference type="OrthoDB" id="2446658at2759"/>
<name>A0A9N9NDZ6_9GLOM</name>
<gene>
    <name evidence="2" type="ORF">CPELLU_LOCUS13094</name>
</gene>
<sequence length="140" mass="16473">MLSHIYKSSEELKAHYGQCFDIERSSQLYVSQDQTTKVRILLLKFVDIKALSNTKLARKEVNEFRSVVGNDRFDFGVVVGVLKEKISDEAYISAEKSEHDIINLIASRLSQEFHALEDKHRFLEDRRRFLEDRLRLLENR</sequence>
<organism evidence="2 3">
    <name type="scientific">Cetraspora pellucida</name>
    <dbReference type="NCBI Taxonomy" id="1433469"/>
    <lineage>
        <taxon>Eukaryota</taxon>
        <taxon>Fungi</taxon>
        <taxon>Fungi incertae sedis</taxon>
        <taxon>Mucoromycota</taxon>
        <taxon>Glomeromycotina</taxon>
        <taxon>Glomeromycetes</taxon>
        <taxon>Diversisporales</taxon>
        <taxon>Gigasporaceae</taxon>
        <taxon>Cetraspora</taxon>
    </lineage>
</organism>
<dbReference type="AlphaFoldDB" id="A0A9N9NDZ6"/>
<proteinExistence type="predicted"/>
<keyword evidence="3" id="KW-1185">Reference proteome</keyword>